<dbReference type="GO" id="GO:0016740">
    <property type="term" value="F:transferase activity"/>
    <property type="evidence" value="ECO:0007669"/>
    <property type="project" value="UniProtKB-KW"/>
</dbReference>
<dbReference type="AlphaFoldDB" id="A0A2M7G196"/>
<evidence type="ECO:0000313" key="2">
    <source>
        <dbReference type="Proteomes" id="UP000231019"/>
    </source>
</evidence>
<dbReference type="Gene3D" id="2.160.10.10">
    <property type="entry name" value="Hexapeptide repeat proteins"/>
    <property type="match status" value="1"/>
</dbReference>
<organism evidence="1 2">
    <name type="scientific">bacterium (Candidatus Blackallbacteria) CG17_big_fil_post_rev_8_21_14_2_50_48_46</name>
    <dbReference type="NCBI Taxonomy" id="2014261"/>
    <lineage>
        <taxon>Bacteria</taxon>
        <taxon>Candidatus Blackallbacteria</taxon>
    </lineage>
</organism>
<gene>
    <name evidence="1" type="ORF">COW36_16930</name>
</gene>
<sequence length="218" mass="24115">MHPQLEIYPNVHWHPENSQVDPWVILGKAPRNQAPGESALYLGPHATLRSFSTLYAGSTIGKGLQTGHGVMIREDNLIGEDVSIGTHSVLEYGNRIGNRVRIHSHCFLERVMLEDEVFLGPHVVFTDDPHPICPRYQDCKPPTRIGFRTRIGANTTLVPGLVIGSNCLIGAGSVVTENLPDNCVAAGNPARILKPIDELVCWPGFYSKPYAWLEKDFE</sequence>
<dbReference type="Proteomes" id="UP000231019">
    <property type="component" value="Unassembled WGS sequence"/>
</dbReference>
<accession>A0A2M7G196</accession>
<reference evidence="1 2" key="1">
    <citation type="submission" date="2017-09" db="EMBL/GenBank/DDBJ databases">
        <title>Depth-based differentiation of microbial function through sediment-hosted aquifers and enrichment of novel symbionts in the deep terrestrial subsurface.</title>
        <authorList>
            <person name="Probst A.J."/>
            <person name="Ladd B."/>
            <person name="Jarett J.K."/>
            <person name="Geller-Mcgrath D.E."/>
            <person name="Sieber C.M."/>
            <person name="Emerson J.B."/>
            <person name="Anantharaman K."/>
            <person name="Thomas B.C."/>
            <person name="Malmstrom R."/>
            <person name="Stieglmeier M."/>
            <person name="Klingl A."/>
            <person name="Woyke T."/>
            <person name="Ryan C.M."/>
            <person name="Banfield J.F."/>
        </authorList>
    </citation>
    <scope>NUCLEOTIDE SEQUENCE [LARGE SCALE GENOMIC DNA]</scope>
    <source>
        <strain evidence="1">CG17_big_fil_post_rev_8_21_14_2_50_48_46</strain>
    </source>
</reference>
<dbReference type="EMBL" id="PFFQ01000052">
    <property type="protein sequence ID" value="PIW15488.1"/>
    <property type="molecule type" value="Genomic_DNA"/>
</dbReference>
<name>A0A2M7G196_9BACT</name>
<evidence type="ECO:0000313" key="1">
    <source>
        <dbReference type="EMBL" id="PIW15488.1"/>
    </source>
</evidence>
<dbReference type="InterPro" id="IPR050179">
    <property type="entry name" value="Trans_hexapeptide_repeat"/>
</dbReference>
<protein>
    <submittedName>
        <fullName evidence="1">Transferase</fullName>
    </submittedName>
</protein>
<dbReference type="CDD" id="cd03358">
    <property type="entry name" value="LbH_WxcM_N_like"/>
    <property type="match status" value="1"/>
</dbReference>
<dbReference type="SUPFAM" id="SSF51161">
    <property type="entry name" value="Trimeric LpxA-like enzymes"/>
    <property type="match status" value="1"/>
</dbReference>
<proteinExistence type="predicted"/>
<dbReference type="InterPro" id="IPR011004">
    <property type="entry name" value="Trimer_LpxA-like_sf"/>
</dbReference>
<comment type="caution">
    <text evidence="1">The sequence shown here is derived from an EMBL/GenBank/DDBJ whole genome shotgun (WGS) entry which is preliminary data.</text>
</comment>
<dbReference type="InterPro" id="IPR001451">
    <property type="entry name" value="Hexapep"/>
</dbReference>
<dbReference type="PANTHER" id="PTHR43300">
    <property type="entry name" value="ACETYLTRANSFERASE"/>
    <property type="match status" value="1"/>
</dbReference>
<dbReference type="PANTHER" id="PTHR43300:SF4">
    <property type="entry name" value="ACYL-[ACYL-CARRIER-PROTEIN]--UDP-N-ACETYLGLUCOSAMINE O-ACYLTRANSFERASE"/>
    <property type="match status" value="1"/>
</dbReference>
<dbReference type="Pfam" id="PF00132">
    <property type="entry name" value="Hexapep"/>
    <property type="match status" value="1"/>
</dbReference>
<keyword evidence="1" id="KW-0808">Transferase</keyword>